<keyword evidence="2" id="KW-1133">Transmembrane helix</keyword>
<proteinExistence type="predicted"/>
<feature type="transmembrane region" description="Helical" evidence="2">
    <location>
        <begin position="30"/>
        <end position="51"/>
    </location>
</feature>
<accession>A0A914DZX2</accession>
<protein>
    <submittedName>
        <fullName evidence="4">Uncharacterized protein</fullName>
    </submittedName>
</protein>
<name>A0A914DZX2_9BILA</name>
<dbReference type="AlphaFoldDB" id="A0A914DZX2"/>
<evidence type="ECO:0000313" key="3">
    <source>
        <dbReference type="Proteomes" id="UP000887540"/>
    </source>
</evidence>
<evidence type="ECO:0000256" key="2">
    <source>
        <dbReference type="SAM" id="Phobius"/>
    </source>
</evidence>
<evidence type="ECO:0000256" key="1">
    <source>
        <dbReference type="SAM" id="MobiDB-lite"/>
    </source>
</evidence>
<sequence length="236" mass="26579">MLATSHLVHNIIHALKESGAYTYEEARTSLQFTSIFTALWFISIFVLLFALFSNRPWLILPPFGYAIFLITFDSLVLLVMIFSSSDISAVSLNIFTVIILGSSLGDEVHLDDEISPETTETHQGEVDNSNGQYDYRSSPELLQVNEEESDLDLRFQKPQEEVILNANVNQPASYELSTETKETKPSTSKNEDDFDVISPESVEQREQLKRAIIGGVVIVAAVLVGGFFIYRKLRRH</sequence>
<reference evidence="4" key="1">
    <citation type="submission" date="2022-11" db="UniProtKB">
        <authorList>
            <consortium name="WormBaseParasite"/>
        </authorList>
    </citation>
    <scope>IDENTIFICATION</scope>
</reference>
<dbReference type="Proteomes" id="UP000887540">
    <property type="component" value="Unplaced"/>
</dbReference>
<evidence type="ECO:0000313" key="4">
    <source>
        <dbReference type="WBParaSite" id="ACRNAN_scaffold502.g16297.t2"/>
    </source>
</evidence>
<keyword evidence="3" id="KW-1185">Reference proteome</keyword>
<feature type="transmembrane region" description="Helical" evidence="2">
    <location>
        <begin position="63"/>
        <end position="82"/>
    </location>
</feature>
<keyword evidence="2" id="KW-0812">Transmembrane</keyword>
<dbReference type="WBParaSite" id="ACRNAN_scaffold502.g16297.t2">
    <property type="protein sequence ID" value="ACRNAN_scaffold502.g16297.t2"/>
    <property type="gene ID" value="ACRNAN_scaffold502.g16297"/>
</dbReference>
<keyword evidence="2" id="KW-0472">Membrane</keyword>
<feature type="region of interest" description="Disordered" evidence="1">
    <location>
        <begin position="174"/>
        <end position="194"/>
    </location>
</feature>
<organism evidence="3 4">
    <name type="scientific">Acrobeloides nanus</name>
    <dbReference type="NCBI Taxonomy" id="290746"/>
    <lineage>
        <taxon>Eukaryota</taxon>
        <taxon>Metazoa</taxon>
        <taxon>Ecdysozoa</taxon>
        <taxon>Nematoda</taxon>
        <taxon>Chromadorea</taxon>
        <taxon>Rhabditida</taxon>
        <taxon>Tylenchina</taxon>
        <taxon>Cephalobomorpha</taxon>
        <taxon>Cephaloboidea</taxon>
        <taxon>Cephalobidae</taxon>
        <taxon>Acrobeloides</taxon>
    </lineage>
</organism>
<feature type="transmembrane region" description="Helical" evidence="2">
    <location>
        <begin position="211"/>
        <end position="230"/>
    </location>
</feature>